<dbReference type="EMBL" id="UYSU01037719">
    <property type="protein sequence ID" value="VDL99389.1"/>
    <property type="molecule type" value="Genomic_DNA"/>
</dbReference>
<reference evidence="2 3" key="2">
    <citation type="submission" date="2018-11" db="EMBL/GenBank/DDBJ databases">
        <authorList>
            <consortium name="Pathogen Informatics"/>
        </authorList>
    </citation>
    <scope>NUCLEOTIDE SEQUENCE [LARGE SCALE GENOMIC DNA]</scope>
    <source>
        <strain evidence="2 3">NST_G2</strain>
    </source>
</reference>
<evidence type="ECO:0000313" key="2">
    <source>
        <dbReference type="EMBL" id="VDL99389.1"/>
    </source>
</evidence>
<proteinExistence type="predicted"/>
<feature type="compositionally biased region" description="Polar residues" evidence="1">
    <location>
        <begin position="61"/>
        <end position="71"/>
    </location>
</feature>
<reference evidence="4" key="1">
    <citation type="submission" date="2016-06" db="UniProtKB">
        <authorList>
            <consortium name="WormBaseParasite"/>
        </authorList>
    </citation>
    <scope>IDENTIFICATION</scope>
</reference>
<sequence length="71" mass="8111">MHYKLLVFLQLPVPIVIQNSNPRYLTSLLHQMLPIGYERRKPSSGKWPCGTLPLTIGNKPQGPTRSIQMVR</sequence>
<protein>
    <submittedName>
        <fullName evidence="4">Secreted protein</fullName>
    </submittedName>
</protein>
<name>A0A183T956_SCHSO</name>
<gene>
    <name evidence="2" type="ORF">SSLN_LOCUS13004</name>
</gene>
<dbReference type="WBParaSite" id="SSLN_0001350501-mRNA-1">
    <property type="protein sequence ID" value="SSLN_0001350501-mRNA-1"/>
    <property type="gene ID" value="SSLN_0001350501"/>
</dbReference>
<accession>A0A183T956</accession>
<dbReference type="AlphaFoldDB" id="A0A183T956"/>
<dbReference type="Proteomes" id="UP000275846">
    <property type="component" value="Unassembled WGS sequence"/>
</dbReference>
<keyword evidence="3" id="KW-1185">Reference proteome</keyword>
<organism evidence="4">
    <name type="scientific">Schistocephalus solidus</name>
    <name type="common">Tapeworm</name>
    <dbReference type="NCBI Taxonomy" id="70667"/>
    <lineage>
        <taxon>Eukaryota</taxon>
        <taxon>Metazoa</taxon>
        <taxon>Spiralia</taxon>
        <taxon>Lophotrochozoa</taxon>
        <taxon>Platyhelminthes</taxon>
        <taxon>Cestoda</taxon>
        <taxon>Eucestoda</taxon>
        <taxon>Diphyllobothriidea</taxon>
        <taxon>Diphyllobothriidae</taxon>
        <taxon>Schistocephalus</taxon>
    </lineage>
</organism>
<feature type="region of interest" description="Disordered" evidence="1">
    <location>
        <begin position="52"/>
        <end position="71"/>
    </location>
</feature>
<evidence type="ECO:0000313" key="4">
    <source>
        <dbReference type="WBParaSite" id="SSLN_0001350501-mRNA-1"/>
    </source>
</evidence>
<evidence type="ECO:0000313" key="3">
    <source>
        <dbReference type="Proteomes" id="UP000275846"/>
    </source>
</evidence>
<evidence type="ECO:0000256" key="1">
    <source>
        <dbReference type="SAM" id="MobiDB-lite"/>
    </source>
</evidence>